<reference evidence="6" key="1">
    <citation type="submission" date="2014-05" db="EMBL/GenBank/DDBJ databases">
        <authorList>
            <person name="Urmite Genomes"/>
        </authorList>
    </citation>
    <scope>NUCLEOTIDE SEQUENCE</scope>
    <source>
        <strain evidence="6">DSM 44074</strain>
    </source>
</reference>
<dbReference type="Pfam" id="PF07992">
    <property type="entry name" value="Pyr_redox_2"/>
    <property type="match status" value="1"/>
</dbReference>
<dbReference type="GO" id="GO:0050660">
    <property type="term" value="F:flavin adenine dinucleotide binding"/>
    <property type="evidence" value="ECO:0007669"/>
    <property type="project" value="TreeGrafter"/>
</dbReference>
<evidence type="ECO:0000313" key="6">
    <source>
        <dbReference type="EMBL" id="CDQ43708.1"/>
    </source>
</evidence>
<keyword evidence="4" id="KW-0560">Oxidoreductase</keyword>
<name>A0AAV2WIJ9_MYCNE</name>
<protein>
    <submittedName>
        <fullName evidence="6">NADH dehydrogenase, FAD-containing subunit</fullName>
    </submittedName>
</protein>
<evidence type="ECO:0000256" key="3">
    <source>
        <dbReference type="ARBA" id="ARBA00022827"/>
    </source>
</evidence>
<organism evidence="6 7">
    <name type="scientific">Mycolicibacterium neoaurum</name>
    <name type="common">Mycobacterium neoaurum</name>
    <dbReference type="NCBI Taxonomy" id="1795"/>
    <lineage>
        <taxon>Bacteria</taxon>
        <taxon>Bacillati</taxon>
        <taxon>Actinomycetota</taxon>
        <taxon>Actinomycetes</taxon>
        <taxon>Mycobacteriales</taxon>
        <taxon>Mycobacteriaceae</taxon>
        <taxon>Mycolicibacterium</taxon>
    </lineage>
</organism>
<dbReference type="PANTHER" id="PTHR43735">
    <property type="entry name" value="APOPTOSIS-INDUCING FACTOR 1"/>
    <property type="match status" value="1"/>
</dbReference>
<sequence>MQRVVVAGLGDAGILTAIKLAKHFDVVGVSSKPGVVSGQELGIRLARPEEWARHYWIDFHRYRALDPVRTVHGTLTGVDLGARTVSVDTGAATIMEPYDALVIATGVRNGFWRQPRRQSNDQIDAELRAAHARFAAASTIAVLGGGAAAVSAAANLAAALPRANVALYFPGDRALPQHHDRVWRRVQRRLLDAGVALHPRHRAMVPEGFQCDEITSGTVQFSTGQSDTHADAVLWAIGRVRPNTEWLPEELLDEAGFVDVTDELQAPGHPEIFAIGDVAASDPLRSSARNRADGLVAHNVRVQLDRRGTPRRFRPAARRWGSVLGAQPDGLEVFTPTGRAFRFPAWSIERVLQPWIVKRGIYGGVRDR</sequence>
<dbReference type="InterPro" id="IPR023753">
    <property type="entry name" value="FAD/NAD-binding_dom"/>
</dbReference>
<dbReference type="PRINTS" id="PR00469">
    <property type="entry name" value="PNDRDTASEII"/>
</dbReference>
<proteinExistence type="inferred from homology"/>
<reference evidence="6" key="2">
    <citation type="submission" date="2015-09" db="EMBL/GenBank/DDBJ databases">
        <title>Draft genome sequence of Mycobacterium neoaurum DSM 44074.</title>
        <authorList>
            <person name="Croce O."/>
            <person name="Robert C."/>
            <person name="Raoult D."/>
            <person name="Drancourt M."/>
        </authorList>
    </citation>
    <scope>NUCLEOTIDE SEQUENCE</scope>
    <source>
        <strain evidence="6">DSM 44074</strain>
    </source>
</reference>
<dbReference type="RefSeq" id="WP_030134082.1">
    <property type="nucleotide sequence ID" value="NZ_LK021337.1"/>
</dbReference>
<dbReference type="GO" id="GO:0005737">
    <property type="term" value="C:cytoplasm"/>
    <property type="evidence" value="ECO:0007669"/>
    <property type="project" value="TreeGrafter"/>
</dbReference>
<dbReference type="Gene3D" id="3.50.50.100">
    <property type="match status" value="1"/>
</dbReference>
<evidence type="ECO:0000313" key="7">
    <source>
        <dbReference type="Proteomes" id="UP000028864"/>
    </source>
</evidence>
<dbReference type="GO" id="GO:0004174">
    <property type="term" value="F:electron-transferring-flavoprotein dehydrogenase activity"/>
    <property type="evidence" value="ECO:0007669"/>
    <property type="project" value="TreeGrafter"/>
</dbReference>
<comment type="similarity">
    <text evidence="1">Belongs to the FAD-dependent oxidoreductase family.</text>
</comment>
<evidence type="ECO:0000256" key="2">
    <source>
        <dbReference type="ARBA" id="ARBA00022630"/>
    </source>
</evidence>
<dbReference type="SUPFAM" id="SSF51905">
    <property type="entry name" value="FAD/NAD(P)-binding domain"/>
    <property type="match status" value="2"/>
</dbReference>
<accession>A0AAV2WIJ9</accession>
<keyword evidence="2" id="KW-0285">Flavoprotein</keyword>
<evidence type="ECO:0000256" key="4">
    <source>
        <dbReference type="ARBA" id="ARBA00023002"/>
    </source>
</evidence>
<dbReference type="AlphaFoldDB" id="A0AAV2WIJ9"/>
<gene>
    <name evidence="6" type="ORF">BN1047_01579</name>
</gene>
<dbReference type="InterPro" id="IPR036188">
    <property type="entry name" value="FAD/NAD-bd_sf"/>
</dbReference>
<feature type="domain" description="FAD/NAD(P)-binding" evidence="5">
    <location>
        <begin position="3"/>
        <end position="282"/>
    </location>
</feature>
<dbReference type="PANTHER" id="PTHR43735:SF3">
    <property type="entry name" value="FERROPTOSIS SUPPRESSOR PROTEIN 1"/>
    <property type="match status" value="1"/>
</dbReference>
<dbReference type="Proteomes" id="UP000028864">
    <property type="component" value="Unassembled WGS sequence"/>
</dbReference>
<dbReference type="EMBL" id="LK021337">
    <property type="protein sequence ID" value="CDQ43708.1"/>
    <property type="molecule type" value="Genomic_DNA"/>
</dbReference>
<keyword evidence="3" id="KW-0274">FAD</keyword>
<evidence type="ECO:0000256" key="1">
    <source>
        <dbReference type="ARBA" id="ARBA00006442"/>
    </source>
</evidence>
<dbReference type="PRINTS" id="PR00368">
    <property type="entry name" value="FADPNR"/>
</dbReference>
<evidence type="ECO:0000259" key="5">
    <source>
        <dbReference type="Pfam" id="PF07992"/>
    </source>
</evidence>